<feature type="domain" description="Putative E3 ubiquitin-protein ligase LIN ARM repeats" evidence="1">
    <location>
        <begin position="65"/>
        <end position="198"/>
    </location>
</feature>
<dbReference type="Proteomes" id="UP001604336">
    <property type="component" value="Unassembled WGS sequence"/>
</dbReference>
<evidence type="ECO:0000313" key="3">
    <source>
        <dbReference type="Proteomes" id="UP001604336"/>
    </source>
</evidence>
<keyword evidence="3" id="KW-1185">Reference proteome</keyword>
<evidence type="ECO:0000259" key="1">
    <source>
        <dbReference type="Pfam" id="PF23654"/>
    </source>
</evidence>
<sequence length="198" mass="22175">MDQQWSSSRSYRKPKVESWPENHKSDYFRFLACRSGPTEGCLLEENCMPKNAIIKNAGNIHLSPSNDLVRAISAISSLGSLTDCEMAIRVVSKVWLDSQGDPTIENSLSQVPVMEGIMEVLFVSNDDEILELAISILAELATKREMNAKILLNSDPHLDVFLRLLRSNSLFLKAAALLYLVKPKAKQMISTEWIPLVL</sequence>
<dbReference type="PANTHER" id="PTHR35549:SF3">
    <property type="entry name" value="E3 UBIQUITIN-PROTEIN LIGASE LIN"/>
    <property type="match status" value="1"/>
</dbReference>
<dbReference type="InterPro" id="IPR016024">
    <property type="entry name" value="ARM-type_fold"/>
</dbReference>
<dbReference type="AlphaFoldDB" id="A0ABD1SAL4"/>
<reference evidence="3" key="1">
    <citation type="submission" date="2024-07" db="EMBL/GenBank/DDBJ databases">
        <title>Two chromosome-level genome assemblies of Korean endemic species Abeliophyllum distichum and Forsythia ovata (Oleaceae).</title>
        <authorList>
            <person name="Jang H."/>
        </authorList>
    </citation>
    <scope>NUCLEOTIDE SEQUENCE [LARGE SCALE GENOMIC DNA]</scope>
</reference>
<name>A0ABD1SAL4_9LAMI</name>
<dbReference type="InterPro" id="IPR056514">
    <property type="entry name" value="ARM_LIN_2nd"/>
</dbReference>
<evidence type="ECO:0000313" key="2">
    <source>
        <dbReference type="EMBL" id="KAL2497793.1"/>
    </source>
</evidence>
<dbReference type="SUPFAM" id="SSF48371">
    <property type="entry name" value="ARM repeat"/>
    <property type="match status" value="1"/>
</dbReference>
<dbReference type="PANTHER" id="PTHR35549">
    <property type="entry name" value="OS04G0584500 PROTEIN"/>
    <property type="match status" value="1"/>
</dbReference>
<organism evidence="2 3">
    <name type="scientific">Abeliophyllum distichum</name>
    <dbReference type="NCBI Taxonomy" id="126358"/>
    <lineage>
        <taxon>Eukaryota</taxon>
        <taxon>Viridiplantae</taxon>
        <taxon>Streptophyta</taxon>
        <taxon>Embryophyta</taxon>
        <taxon>Tracheophyta</taxon>
        <taxon>Spermatophyta</taxon>
        <taxon>Magnoliopsida</taxon>
        <taxon>eudicotyledons</taxon>
        <taxon>Gunneridae</taxon>
        <taxon>Pentapetalae</taxon>
        <taxon>asterids</taxon>
        <taxon>lamiids</taxon>
        <taxon>Lamiales</taxon>
        <taxon>Oleaceae</taxon>
        <taxon>Forsythieae</taxon>
        <taxon>Abeliophyllum</taxon>
    </lineage>
</organism>
<accession>A0ABD1SAL4</accession>
<proteinExistence type="predicted"/>
<dbReference type="Pfam" id="PF23654">
    <property type="entry name" value="ARM_LIN_2nd"/>
    <property type="match status" value="1"/>
</dbReference>
<gene>
    <name evidence="2" type="ORF">Adt_23343</name>
</gene>
<dbReference type="EMBL" id="JBFOLK010000007">
    <property type="protein sequence ID" value="KAL2497793.1"/>
    <property type="molecule type" value="Genomic_DNA"/>
</dbReference>
<protein>
    <submittedName>
        <fullName evidence="2">E3 ubiquitin-protein ligase LIN</fullName>
    </submittedName>
</protein>
<comment type="caution">
    <text evidence="2">The sequence shown here is derived from an EMBL/GenBank/DDBJ whole genome shotgun (WGS) entry which is preliminary data.</text>
</comment>